<accession>A0A0F9KKN6</accession>
<proteinExistence type="predicted"/>
<dbReference type="SUPFAM" id="SSF55729">
    <property type="entry name" value="Acyl-CoA N-acyltransferases (Nat)"/>
    <property type="match status" value="1"/>
</dbReference>
<dbReference type="InterPro" id="IPR016181">
    <property type="entry name" value="Acyl_CoA_acyltransferase"/>
</dbReference>
<dbReference type="CDD" id="cd04301">
    <property type="entry name" value="NAT_SF"/>
    <property type="match status" value="1"/>
</dbReference>
<comment type="caution">
    <text evidence="2">The sequence shown here is derived from an EMBL/GenBank/DDBJ whole genome shotgun (WGS) entry which is preliminary data.</text>
</comment>
<dbReference type="AlphaFoldDB" id="A0A0F9KKN6"/>
<dbReference type="Pfam" id="PF00583">
    <property type="entry name" value="Acetyltransf_1"/>
    <property type="match status" value="1"/>
</dbReference>
<protein>
    <recommendedName>
        <fullName evidence="1">N-acetyltransferase domain-containing protein</fullName>
    </recommendedName>
</protein>
<gene>
    <name evidence="2" type="ORF">LCGC14_1622380</name>
</gene>
<dbReference type="GO" id="GO:0016747">
    <property type="term" value="F:acyltransferase activity, transferring groups other than amino-acyl groups"/>
    <property type="evidence" value="ECO:0007669"/>
    <property type="project" value="InterPro"/>
</dbReference>
<organism evidence="2">
    <name type="scientific">marine sediment metagenome</name>
    <dbReference type="NCBI Taxonomy" id="412755"/>
    <lineage>
        <taxon>unclassified sequences</taxon>
        <taxon>metagenomes</taxon>
        <taxon>ecological metagenomes</taxon>
    </lineage>
</organism>
<dbReference type="PROSITE" id="PS51186">
    <property type="entry name" value="GNAT"/>
    <property type="match status" value="1"/>
</dbReference>
<dbReference type="EMBL" id="LAZR01013273">
    <property type="protein sequence ID" value="KKM22728.1"/>
    <property type="molecule type" value="Genomic_DNA"/>
</dbReference>
<feature type="domain" description="N-acetyltransferase" evidence="1">
    <location>
        <begin position="5"/>
        <end position="156"/>
    </location>
</feature>
<evidence type="ECO:0000259" key="1">
    <source>
        <dbReference type="PROSITE" id="PS51186"/>
    </source>
</evidence>
<name>A0A0F9KKN6_9ZZZZ</name>
<dbReference type="Gene3D" id="3.40.630.30">
    <property type="match status" value="1"/>
</dbReference>
<sequence length="156" mass="18478">MKENFKIQKVNRNKSEICEEILRSLKEWFQIESAIKNYVNDVKKYPMFIAKINSHIIGFLSLKIHTKYSAEIYVMGIKKDFHKKGIGKKLVHESIKYLQKKDFKYLSVKTLSASKRNKAYAQTRKFYISLGFCPLEEFKTLWDKNNPCLLMIKTIN</sequence>
<reference evidence="2" key="1">
    <citation type="journal article" date="2015" name="Nature">
        <title>Complex archaea that bridge the gap between prokaryotes and eukaryotes.</title>
        <authorList>
            <person name="Spang A."/>
            <person name="Saw J.H."/>
            <person name="Jorgensen S.L."/>
            <person name="Zaremba-Niedzwiedzka K."/>
            <person name="Martijn J."/>
            <person name="Lind A.E."/>
            <person name="van Eijk R."/>
            <person name="Schleper C."/>
            <person name="Guy L."/>
            <person name="Ettema T.J."/>
        </authorList>
    </citation>
    <scope>NUCLEOTIDE SEQUENCE</scope>
</reference>
<evidence type="ECO:0000313" key="2">
    <source>
        <dbReference type="EMBL" id="KKM22728.1"/>
    </source>
</evidence>
<dbReference type="InterPro" id="IPR000182">
    <property type="entry name" value="GNAT_dom"/>
</dbReference>